<comment type="caution">
    <text evidence="2">The sequence shown here is derived from an EMBL/GenBank/DDBJ whole genome shotgun (WGS) entry which is preliminary data.</text>
</comment>
<evidence type="ECO:0000313" key="2">
    <source>
        <dbReference type="EMBL" id="GFH61841.1"/>
    </source>
</evidence>
<accession>A0AAD3DCL7</accession>
<proteinExistence type="predicted"/>
<organism evidence="2 3">
    <name type="scientific">Chaetoceros tenuissimus</name>
    <dbReference type="NCBI Taxonomy" id="426638"/>
    <lineage>
        <taxon>Eukaryota</taxon>
        <taxon>Sar</taxon>
        <taxon>Stramenopiles</taxon>
        <taxon>Ochrophyta</taxon>
        <taxon>Bacillariophyta</taxon>
        <taxon>Coscinodiscophyceae</taxon>
        <taxon>Chaetocerotophycidae</taxon>
        <taxon>Chaetocerotales</taxon>
        <taxon>Chaetocerotaceae</taxon>
        <taxon>Chaetoceros</taxon>
    </lineage>
</organism>
<sequence>MMTKTIVSRNSTKQYNSCDAMSKQIGPRKLRPSSQIMPSILMNMILMSSTAHQIGSHSSLLPRSMLPLLLLVATSGTQGCYADALPLQSLFGDAKKSDEKTPRSLRRLKKSTKSTKTDVVDPNPYEEGGDFKQVGDDIPRVGYFSETKLIVMSEDEQRFADTNNVMNLLDPGNL</sequence>
<dbReference type="EMBL" id="BLLK01000075">
    <property type="protein sequence ID" value="GFH61841.1"/>
    <property type="molecule type" value="Genomic_DNA"/>
</dbReference>
<evidence type="ECO:0000313" key="3">
    <source>
        <dbReference type="Proteomes" id="UP001054902"/>
    </source>
</evidence>
<feature type="region of interest" description="Disordered" evidence="1">
    <location>
        <begin position="95"/>
        <end position="132"/>
    </location>
</feature>
<name>A0AAD3DCL7_9STRA</name>
<dbReference type="AlphaFoldDB" id="A0AAD3DCL7"/>
<gene>
    <name evidence="2" type="ORF">CTEN210_18317</name>
</gene>
<keyword evidence="3" id="KW-1185">Reference proteome</keyword>
<evidence type="ECO:0000256" key="1">
    <source>
        <dbReference type="SAM" id="MobiDB-lite"/>
    </source>
</evidence>
<feature type="compositionally biased region" description="Basic residues" evidence="1">
    <location>
        <begin position="103"/>
        <end position="113"/>
    </location>
</feature>
<feature type="region of interest" description="Disordered" evidence="1">
    <location>
        <begin position="1"/>
        <end position="30"/>
    </location>
</feature>
<reference evidence="2 3" key="1">
    <citation type="journal article" date="2021" name="Sci. Rep.">
        <title>The genome of the diatom Chaetoceros tenuissimus carries an ancient integrated fragment of an extant virus.</title>
        <authorList>
            <person name="Hongo Y."/>
            <person name="Kimura K."/>
            <person name="Takaki Y."/>
            <person name="Yoshida Y."/>
            <person name="Baba S."/>
            <person name="Kobayashi G."/>
            <person name="Nagasaki K."/>
            <person name="Hano T."/>
            <person name="Tomaru Y."/>
        </authorList>
    </citation>
    <scope>NUCLEOTIDE SEQUENCE [LARGE SCALE GENOMIC DNA]</scope>
    <source>
        <strain evidence="2 3">NIES-3715</strain>
    </source>
</reference>
<feature type="compositionally biased region" description="Polar residues" evidence="1">
    <location>
        <begin position="1"/>
        <end position="19"/>
    </location>
</feature>
<protein>
    <submittedName>
        <fullName evidence="2">Uncharacterized protein</fullName>
    </submittedName>
</protein>
<dbReference type="Proteomes" id="UP001054902">
    <property type="component" value="Unassembled WGS sequence"/>
</dbReference>